<proteinExistence type="predicted"/>
<name>A0A1F6DIC6_9BACT</name>
<protein>
    <submittedName>
        <fullName evidence="1">Uncharacterized protein</fullName>
    </submittedName>
</protein>
<reference evidence="1 2" key="1">
    <citation type="journal article" date="2016" name="Nat. Commun.">
        <title>Thousands of microbial genomes shed light on interconnected biogeochemical processes in an aquifer system.</title>
        <authorList>
            <person name="Anantharaman K."/>
            <person name="Brown C.T."/>
            <person name="Hug L.A."/>
            <person name="Sharon I."/>
            <person name="Castelle C.J."/>
            <person name="Probst A.J."/>
            <person name="Thomas B.C."/>
            <person name="Singh A."/>
            <person name="Wilkins M.J."/>
            <person name="Karaoz U."/>
            <person name="Brodie E.L."/>
            <person name="Williams K.H."/>
            <person name="Hubbard S.S."/>
            <person name="Banfield J.F."/>
        </authorList>
    </citation>
    <scope>NUCLEOTIDE SEQUENCE [LARGE SCALE GENOMIC DNA]</scope>
</reference>
<sequence>MQNTVIPLTGGDFEIGYEFEIDELGRPPGQVKAFMVCPFEKQRKRIAAQALPLPEREKFVQLTGCEPYKLGLDMSS</sequence>
<comment type="caution">
    <text evidence="1">The sequence shown here is derived from an EMBL/GenBank/DDBJ whole genome shotgun (WGS) entry which is preliminary data.</text>
</comment>
<accession>A0A1F6DIC6</accession>
<evidence type="ECO:0000313" key="1">
    <source>
        <dbReference type="EMBL" id="OGG61168.1"/>
    </source>
</evidence>
<organism evidence="1 2">
    <name type="scientific">Candidatus Kaiserbacteria bacterium RIFCSPHIGHO2_02_FULL_49_34</name>
    <dbReference type="NCBI Taxonomy" id="1798491"/>
    <lineage>
        <taxon>Bacteria</taxon>
        <taxon>Candidatus Kaiseribacteriota</taxon>
    </lineage>
</organism>
<dbReference type="Proteomes" id="UP000176511">
    <property type="component" value="Unassembled WGS sequence"/>
</dbReference>
<dbReference type="AlphaFoldDB" id="A0A1F6DIC6"/>
<dbReference type="STRING" id="1798491.A3C87_03390"/>
<evidence type="ECO:0000313" key="2">
    <source>
        <dbReference type="Proteomes" id="UP000176511"/>
    </source>
</evidence>
<dbReference type="EMBL" id="MFLE01000025">
    <property type="protein sequence ID" value="OGG61168.1"/>
    <property type="molecule type" value="Genomic_DNA"/>
</dbReference>
<gene>
    <name evidence="1" type="ORF">A3C87_03390</name>
</gene>